<accession>A0A8H9J042</accession>
<protein>
    <recommendedName>
        <fullName evidence="3">DUF385 domain-containing protein</fullName>
    </recommendedName>
</protein>
<dbReference type="OrthoDB" id="3292498at2"/>
<reference evidence="1" key="1">
    <citation type="journal article" date="2014" name="Int. J. Syst. Evol. Microbiol.">
        <title>Complete genome sequence of Corynebacterium casei LMG S-19264T (=DSM 44701T), isolated from a smear-ripened cheese.</title>
        <authorList>
            <consortium name="US DOE Joint Genome Institute (JGI-PGF)"/>
            <person name="Walter F."/>
            <person name="Albersmeier A."/>
            <person name="Kalinowski J."/>
            <person name="Ruckert C."/>
        </authorList>
    </citation>
    <scope>NUCLEOTIDE SEQUENCE</scope>
    <source>
        <strain evidence="1">CGMCC 4.7679</strain>
    </source>
</reference>
<evidence type="ECO:0008006" key="3">
    <source>
        <dbReference type="Google" id="ProtNLM"/>
    </source>
</evidence>
<dbReference type="Gene3D" id="2.30.110.10">
    <property type="entry name" value="Electron Transport, Fmn-binding Protein, Chain A"/>
    <property type="match status" value="1"/>
</dbReference>
<comment type="caution">
    <text evidence="1">The sequence shown here is derived from an EMBL/GenBank/DDBJ whole genome shotgun (WGS) entry which is preliminary data.</text>
</comment>
<evidence type="ECO:0000313" key="2">
    <source>
        <dbReference type="Proteomes" id="UP000658656"/>
    </source>
</evidence>
<gene>
    <name evidence="1" type="ORF">GCM10017566_69270</name>
</gene>
<sequence>MDAVSVTRPPAAAVRLLNPVLLGLLRTPLGGPIGRSVLVLRFSGRRTGRRYEVPATAHRWDDGLMVLTGARWRLNFRGGRDVDVVFEGRTTPMRGVLVEYARTVAETYAKRFEELGLEQAQRRLGLKVNVGRLPTVAELEALVEREHLSMVWLKAR</sequence>
<reference evidence="1" key="2">
    <citation type="submission" date="2020-09" db="EMBL/GenBank/DDBJ databases">
        <authorList>
            <person name="Sun Q."/>
            <person name="Zhou Y."/>
        </authorList>
    </citation>
    <scope>NUCLEOTIDE SEQUENCE</scope>
    <source>
        <strain evidence="1">CGMCC 4.7679</strain>
    </source>
</reference>
<dbReference type="InterPro" id="IPR012349">
    <property type="entry name" value="Split_barrel_FMN-bd"/>
</dbReference>
<dbReference type="PIRSF" id="PIRSF021513">
    <property type="entry name" value="GrhN_RubW_prd"/>
    <property type="match status" value="1"/>
</dbReference>
<organism evidence="1 2">
    <name type="scientific">Amycolatopsis bartoniae</name>
    <dbReference type="NCBI Taxonomy" id="941986"/>
    <lineage>
        <taxon>Bacteria</taxon>
        <taxon>Bacillati</taxon>
        <taxon>Actinomycetota</taxon>
        <taxon>Actinomycetes</taxon>
        <taxon>Pseudonocardiales</taxon>
        <taxon>Pseudonocardiaceae</taxon>
        <taxon>Amycolatopsis</taxon>
    </lineage>
</organism>
<name>A0A8H9J042_9PSEU</name>
<dbReference type="RefSeq" id="WP_145938777.1">
    <property type="nucleotide sequence ID" value="NZ_BNAV01000018.1"/>
</dbReference>
<dbReference type="EMBL" id="BNAV01000018">
    <property type="protein sequence ID" value="GHF85359.1"/>
    <property type="molecule type" value="Genomic_DNA"/>
</dbReference>
<dbReference type="AlphaFoldDB" id="A0A8H9J042"/>
<dbReference type="Proteomes" id="UP000658656">
    <property type="component" value="Unassembled WGS sequence"/>
</dbReference>
<evidence type="ECO:0000313" key="1">
    <source>
        <dbReference type="EMBL" id="GHF85359.1"/>
    </source>
</evidence>
<dbReference type="InterPro" id="IPR016791">
    <property type="entry name" value="Polyketide_synth_GrhN/RubW_prd"/>
</dbReference>
<proteinExistence type="predicted"/>
<keyword evidence="2" id="KW-1185">Reference proteome</keyword>